<dbReference type="GO" id="GO:0000976">
    <property type="term" value="F:transcription cis-regulatory region binding"/>
    <property type="evidence" value="ECO:0007669"/>
    <property type="project" value="TreeGrafter"/>
</dbReference>
<name>A0A1T4LWW2_9ENTE</name>
<dbReference type="SUPFAM" id="SSF53822">
    <property type="entry name" value="Periplasmic binding protein-like I"/>
    <property type="match status" value="1"/>
</dbReference>
<dbReference type="SUPFAM" id="SSF47413">
    <property type="entry name" value="lambda repressor-like DNA-binding domains"/>
    <property type="match status" value="1"/>
</dbReference>
<dbReference type="GO" id="GO:0003700">
    <property type="term" value="F:DNA-binding transcription factor activity"/>
    <property type="evidence" value="ECO:0007669"/>
    <property type="project" value="TreeGrafter"/>
</dbReference>
<dbReference type="Pfam" id="PF13377">
    <property type="entry name" value="Peripla_BP_3"/>
    <property type="match status" value="1"/>
</dbReference>
<dbReference type="PROSITE" id="PS50932">
    <property type="entry name" value="HTH_LACI_2"/>
    <property type="match status" value="1"/>
</dbReference>
<dbReference type="InterPro" id="IPR046335">
    <property type="entry name" value="LacI/GalR-like_sensor"/>
</dbReference>
<evidence type="ECO:0000259" key="6">
    <source>
        <dbReference type="PROSITE" id="PS50943"/>
    </source>
</evidence>
<dbReference type="RefSeq" id="WP_078806771.1">
    <property type="nucleotide sequence ID" value="NZ_FUXI01000007.1"/>
</dbReference>
<accession>A0A1T4LWW2</accession>
<dbReference type="PANTHER" id="PTHR30146">
    <property type="entry name" value="LACI-RELATED TRANSCRIPTIONAL REPRESSOR"/>
    <property type="match status" value="1"/>
</dbReference>
<sequence>MTTIKDVAKEAGVSVATVSRYMNKSGYIKKETGEKIEQAIQKFHYVPNEVARSLFQKKSKLVGLLIPDIENPFFPTLAKGAEDVFNQHGYTMLLGNATDSEEQNQEYLLTFAKNNIGGILSTEKKTENINVPFVSIDRFYNDDDYAVFCNNYEGGKLAAEEILKTNFHKITLVKGPKTLKGAVDRFEGISEVLTRENIPYEVMEISSYNGEKVKEYTERFFREYPQTDTVIASHDMLALTILQEAQTRGIKVPEELQIIGYDGILFSEMCYPKLVTIRQPVYEMGAESARQLIRLMKEEEIEEKQIILPVTLSEGATLRYL</sequence>
<dbReference type="PRINTS" id="PR00036">
    <property type="entry name" value="HTHLACI"/>
</dbReference>
<gene>
    <name evidence="7" type="ORF">SAMN02745116_00841</name>
</gene>
<organism evidence="7 8">
    <name type="scientific">Pilibacter termitis</name>
    <dbReference type="NCBI Taxonomy" id="263852"/>
    <lineage>
        <taxon>Bacteria</taxon>
        <taxon>Bacillati</taxon>
        <taxon>Bacillota</taxon>
        <taxon>Bacilli</taxon>
        <taxon>Lactobacillales</taxon>
        <taxon>Enterococcaceae</taxon>
        <taxon>Pilibacter</taxon>
    </lineage>
</organism>
<dbReference type="InterPro" id="IPR000843">
    <property type="entry name" value="HTH_LacI"/>
</dbReference>
<keyword evidence="8" id="KW-1185">Reference proteome</keyword>
<reference evidence="8" key="1">
    <citation type="submission" date="2017-02" db="EMBL/GenBank/DDBJ databases">
        <authorList>
            <person name="Varghese N."/>
            <person name="Submissions S."/>
        </authorList>
    </citation>
    <scope>NUCLEOTIDE SEQUENCE [LARGE SCALE GENOMIC DNA]</scope>
    <source>
        <strain evidence="8">ATCC BAA-1030</strain>
    </source>
</reference>
<evidence type="ECO:0000256" key="2">
    <source>
        <dbReference type="ARBA" id="ARBA00023015"/>
    </source>
</evidence>
<keyword evidence="4" id="KW-0804">Transcription</keyword>
<keyword evidence="2" id="KW-0805">Transcription regulation</keyword>
<dbReference type="CDD" id="cd01392">
    <property type="entry name" value="HTH_LacI"/>
    <property type="match status" value="1"/>
</dbReference>
<dbReference type="CDD" id="cd06291">
    <property type="entry name" value="PBP1_Qymf-like"/>
    <property type="match status" value="1"/>
</dbReference>
<dbReference type="PANTHER" id="PTHR30146:SF95">
    <property type="entry name" value="RIBOSE OPERON REPRESSOR"/>
    <property type="match status" value="1"/>
</dbReference>
<dbReference type="PROSITE" id="PS50943">
    <property type="entry name" value="HTH_CROC1"/>
    <property type="match status" value="1"/>
</dbReference>
<evidence type="ECO:0000256" key="1">
    <source>
        <dbReference type="ARBA" id="ARBA00022491"/>
    </source>
</evidence>
<evidence type="ECO:0000256" key="4">
    <source>
        <dbReference type="ARBA" id="ARBA00023163"/>
    </source>
</evidence>
<feature type="domain" description="HTH lacI-type" evidence="5">
    <location>
        <begin position="2"/>
        <end position="56"/>
    </location>
</feature>
<dbReference type="InterPro" id="IPR010982">
    <property type="entry name" value="Lambda_DNA-bd_dom_sf"/>
</dbReference>
<keyword evidence="1" id="KW-0678">Repressor</keyword>
<proteinExistence type="predicted"/>
<dbReference type="SMART" id="SM00354">
    <property type="entry name" value="HTH_LACI"/>
    <property type="match status" value="1"/>
</dbReference>
<feature type="domain" description="HTH cro/C1-type" evidence="6">
    <location>
        <begin position="3"/>
        <end position="46"/>
    </location>
</feature>
<evidence type="ECO:0000313" key="7">
    <source>
        <dbReference type="EMBL" id="SJZ59165.1"/>
    </source>
</evidence>
<dbReference type="Gene3D" id="1.10.260.40">
    <property type="entry name" value="lambda repressor-like DNA-binding domains"/>
    <property type="match status" value="1"/>
</dbReference>
<evidence type="ECO:0000256" key="3">
    <source>
        <dbReference type="ARBA" id="ARBA00023125"/>
    </source>
</evidence>
<dbReference type="Gene3D" id="3.40.50.2300">
    <property type="match status" value="2"/>
</dbReference>
<dbReference type="InterPro" id="IPR001387">
    <property type="entry name" value="Cro/C1-type_HTH"/>
</dbReference>
<dbReference type="PROSITE" id="PS00356">
    <property type="entry name" value="HTH_LACI_1"/>
    <property type="match status" value="1"/>
</dbReference>
<evidence type="ECO:0000259" key="5">
    <source>
        <dbReference type="PROSITE" id="PS50932"/>
    </source>
</evidence>
<dbReference type="AlphaFoldDB" id="A0A1T4LWW2"/>
<dbReference type="STRING" id="263852.SAMN02745116_00841"/>
<evidence type="ECO:0000313" key="8">
    <source>
        <dbReference type="Proteomes" id="UP000190328"/>
    </source>
</evidence>
<protein>
    <submittedName>
        <fullName evidence="7">Transcriptional regulator, LacI family</fullName>
    </submittedName>
</protein>
<dbReference type="OrthoDB" id="9796186at2"/>
<dbReference type="Proteomes" id="UP000190328">
    <property type="component" value="Unassembled WGS sequence"/>
</dbReference>
<dbReference type="EMBL" id="FUXI01000007">
    <property type="protein sequence ID" value="SJZ59165.1"/>
    <property type="molecule type" value="Genomic_DNA"/>
</dbReference>
<dbReference type="Pfam" id="PF00356">
    <property type="entry name" value="LacI"/>
    <property type="match status" value="1"/>
</dbReference>
<dbReference type="InterPro" id="IPR028082">
    <property type="entry name" value="Peripla_BP_I"/>
</dbReference>
<keyword evidence="3" id="KW-0238">DNA-binding</keyword>